<proteinExistence type="predicted"/>
<evidence type="ECO:0000313" key="2">
    <source>
        <dbReference type="Proteomes" id="UP001154282"/>
    </source>
</evidence>
<sequence>MQNHMEAEESCLWRGIAVEGPKSAAAIKITKNRSAGLLLFKISRRLPRTEGWRSEVGILLDGVLLEIMGDDFAEHKGIGRVIAKDGHNHPPNSTKSLT</sequence>
<protein>
    <submittedName>
        <fullName evidence="1">Uncharacterized protein</fullName>
    </submittedName>
</protein>
<dbReference type="Proteomes" id="UP001154282">
    <property type="component" value="Unassembled WGS sequence"/>
</dbReference>
<gene>
    <name evidence="1" type="ORF">LITE_LOCUS7949</name>
</gene>
<comment type="caution">
    <text evidence="1">The sequence shown here is derived from an EMBL/GenBank/DDBJ whole genome shotgun (WGS) entry which is preliminary data.</text>
</comment>
<dbReference type="AlphaFoldDB" id="A0AAV0I9Q6"/>
<evidence type="ECO:0000313" key="1">
    <source>
        <dbReference type="EMBL" id="CAI0393473.1"/>
    </source>
</evidence>
<name>A0AAV0I9Q6_9ROSI</name>
<keyword evidence="2" id="KW-1185">Reference proteome</keyword>
<accession>A0AAV0I9Q6</accession>
<reference evidence="1" key="1">
    <citation type="submission" date="2022-08" db="EMBL/GenBank/DDBJ databases">
        <authorList>
            <person name="Gutierrez-Valencia J."/>
        </authorList>
    </citation>
    <scope>NUCLEOTIDE SEQUENCE</scope>
</reference>
<dbReference type="EMBL" id="CAMGYJ010000003">
    <property type="protein sequence ID" value="CAI0393473.1"/>
    <property type="molecule type" value="Genomic_DNA"/>
</dbReference>
<organism evidence="1 2">
    <name type="scientific">Linum tenue</name>
    <dbReference type="NCBI Taxonomy" id="586396"/>
    <lineage>
        <taxon>Eukaryota</taxon>
        <taxon>Viridiplantae</taxon>
        <taxon>Streptophyta</taxon>
        <taxon>Embryophyta</taxon>
        <taxon>Tracheophyta</taxon>
        <taxon>Spermatophyta</taxon>
        <taxon>Magnoliopsida</taxon>
        <taxon>eudicotyledons</taxon>
        <taxon>Gunneridae</taxon>
        <taxon>Pentapetalae</taxon>
        <taxon>rosids</taxon>
        <taxon>fabids</taxon>
        <taxon>Malpighiales</taxon>
        <taxon>Linaceae</taxon>
        <taxon>Linum</taxon>
    </lineage>
</organism>